<keyword evidence="3" id="KW-1185">Reference proteome</keyword>
<dbReference type="EnsemblMetazoa" id="HelroT107639">
    <property type="protein sequence ID" value="HelroP107639"/>
    <property type="gene ID" value="HelroG107639"/>
</dbReference>
<dbReference type="OrthoDB" id="428342at2759"/>
<dbReference type="InParanoid" id="T1EEB8"/>
<dbReference type="KEGG" id="hro:HELRODRAFT_107639"/>
<dbReference type="EMBL" id="KB097495">
    <property type="protein sequence ID" value="ESN96659.1"/>
    <property type="molecule type" value="Genomic_DNA"/>
</dbReference>
<dbReference type="STRING" id="6412.T1EEB8"/>
<dbReference type="GeneID" id="20194920"/>
<dbReference type="SUPFAM" id="SSF48452">
    <property type="entry name" value="TPR-like"/>
    <property type="match status" value="1"/>
</dbReference>
<dbReference type="PANTHER" id="PTHR21581">
    <property type="entry name" value="D-ALANYL-D-ALANINE CARBOXYPEPTIDASE"/>
    <property type="match status" value="1"/>
</dbReference>
<dbReference type="PANTHER" id="PTHR21581:SF6">
    <property type="entry name" value="TRAFFICKING PROTEIN PARTICLE COMPLEX SUBUNIT 12"/>
    <property type="match status" value="1"/>
</dbReference>
<dbReference type="GO" id="GO:0030008">
    <property type="term" value="C:TRAPP complex"/>
    <property type="evidence" value="ECO:0000318"/>
    <property type="project" value="GO_Central"/>
</dbReference>
<dbReference type="InterPro" id="IPR011990">
    <property type="entry name" value="TPR-like_helical_dom_sf"/>
</dbReference>
<evidence type="ECO:0000313" key="3">
    <source>
        <dbReference type="Proteomes" id="UP000015101"/>
    </source>
</evidence>
<dbReference type="EMBL" id="AMQM01001443">
    <property type="status" value="NOT_ANNOTATED_CDS"/>
    <property type="molecule type" value="Genomic_DNA"/>
</dbReference>
<dbReference type="CTD" id="20194920"/>
<gene>
    <name evidence="2" type="primary">20194920</name>
    <name evidence="1" type="ORF">HELRODRAFT_107639</name>
</gene>
<dbReference type="SMART" id="SM00028">
    <property type="entry name" value="TPR"/>
    <property type="match status" value="3"/>
</dbReference>
<dbReference type="FunCoup" id="T1EEB8">
    <property type="interactions" value="984"/>
</dbReference>
<name>T1EEB8_HELRO</name>
<dbReference type="OMA" id="FYPELYG"/>
<dbReference type="InterPro" id="IPR019734">
    <property type="entry name" value="TPR_rpt"/>
</dbReference>
<dbReference type="Gene3D" id="1.25.40.10">
    <property type="entry name" value="Tetratricopeptide repeat domain"/>
    <property type="match status" value="2"/>
</dbReference>
<reference evidence="1 3" key="2">
    <citation type="journal article" date="2013" name="Nature">
        <title>Insights into bilaterian evolution from three spiralian genomes.</title>
        <authorList>
            <person name="Simakov O."/>
            <person name="Marletaz F."/>
            <person name="Cho S.J."/>
            <person name="Edsinger-Gonzales E."/>
            <person name="Havlak P."/>
            <person name="Hellsten U."/>
            <person name="Kuo D.H."/>
            <person name="Larsson T."/>
            <person name="Lv J."/>
            <person name="Arendt D."/>
            <person name="Savage R."/>
            <person name="Osoegawa K."/>
            <person name="de Jong P."/>
            <person name="Grimwood J."/>
            <person name="Chapman J.A."/>
            <person name="Shapiro H."/>
            <person name="Aerts A."/>
            <person name="Otillar R.P."/>
            <person name="Terry A.Y."/>
            <person name="Boore J.L."/>
            <person name="Grigoriev I.V."/>
            <person name="Lindberg D.R."/>
            <person name="Seaver E.C."/>
            <person name="Weisblat D.A."/>
            <person name="Putnam N.H."/>
            <person name="Rokhsar D.S."/>
        </authorList>
    </citation>
    <scope>NUCLEOTIDE SEQUENCE</scope>
</reference>
<evidence type="ECO:0000313" key="2">
    <source>
        <dbReference type="EnsemblMetazoa" id="HelroP107639"/>
    </source>
</evidence>
<evidence type="ECO:0000313" key="1">
    <source>
        <dbReference type="EMBL" id="ESN96659.1"/>
    </source>
</evidence>
<dbReference type="AlphaFoldDB" id="T1EEB8"/>
<reference evidence="3" key="1">
    <citation type="submission" date="2012-12" db="EMBL/GenBank/DDBJ databases">
        <authorList>
            <person name="Hellsten U."/>
            <person name="Grimwood J."/>
            <person name="Chapman J.A."/>
            <person name="Shapiro H."/>
            <person name="Aerts A."/>
            <person name="Otillar R.P."/>
            <person name="Terry A.Y."/>
            <person name="Boore J.L."/>
            <person name="Simakov O."/>
            <person name="Marletaz F."/>
            <person name="Cho S.-J."/>
            <person name="Edsinger-Gonzales E."/>
            <person name="Havlak P."/>
            <person name="Kuo D.-H."/>
            <person name="Larsson T."/>
            <person name="Lv J."/>
            <person name="Arendt D."/>
            <person name="Savage R."/>
            <person name="Osoegawa K."/>
            <person name="de Jong P."/>
            <person name="Lindberg D.R."/>
            <person name="Seaver E.C."/>
            <person name="Weisblat D.A."/>
            <person name="Putnam N.H."/>
            <person name="Grigoriev I.V."/>
            <person name="Rokhsar D.S."/>
        </authorList>
    </citation>
    <scope>NUCLEOTIDE SEQUENCE</scope>
</reference>
<proteinExistence type="predicted"/>
<organism evidence="2 3">
    <name type="scientific">Helobdella robusta</name>
    <name type="common">Californian leech</name>
    <dbReference type="NCBI Taxonomy" id="6412"/>
    <lineage>
        <taxon>Eukaryota</taxon>
        <taxon>Metazoa</taxon>
        <taxon>Spiralia</taxon>
        <taxon>Lophotrochozoa</taxon>
        <taxon>Annelida</taxon>
        <taxon>Clitellata</taxon>
        <taxon>Hirudinea</taxon>
        <taxon>Rhynchobdellida</taxon>
        <taxon>Glossiphoniidae</taxon>
        <taxon>Helobdella</taxon>
    </lineage>
</organism>
<protein>
    <submittedName>
        <fullName evidence="1 2">Uncharacterized protein</fullName>
    </submittedName>
</protein>
<dbReference type="GO" id="GO:0005794">
    <property type="term" value="C:Golgi apparatus"/>
    <property type="evidence" value="ECO:0000318"/>
    <property type="project" value="GO_Central"/>
</dbReference>
<accession>T1EEB8</accession>
<dbReference type="eggNOG" id="KOG2796">
    <property type="taxonomic scope" value="Eukaryota"/>
</dbReference>
<sequence>MRYQGDPIRDLILKHIGEHEASKRLVLKVDSVSQDVSGLQQLIKANSLRAAVDLTGQLLTACGQGARRANQISTNTPYSLQLWFVRLSLLARLNLYGPAECEWEPFGNLSNPDIFYEFYQSTFPNRKGSMVPFGMRILHAELPQHLGRCQQSLDRLYHMLSIVNKIQENLLSDKDEYGLPSCEITVSEREECKLIWRKREARLLYCISNCLLSMKDYLNCLATYRSLLTKDVEHKSDIHEAMGRVYLQLGDVERAEMNFSLIQPSHFRNEQQYLSAKFLNRGFIDMSLGRYAEAYSSFKHLFEQDKNNLTALNNMCVCALYLGRLREALRQLELIIYTSPKTFLQEVVVLNLCTLYELESSRAIVKKQNLLRLIGQHRGTGFNVSCLKMA</sequence>
<reference evidence="2" key="3">
    <citation type="submission" date="2015-06" db="UniProtKB">
        <authorList>
            <consortium name="EnsemblMetazoa"/>
        </authorList>
    </citation>
    <scope>IDENTIFICATION</scope>
</reference>
<dbReference type="Pfam" id="PF14559">
    <property type="entry name" value="TPR_19"/>
    <property type="match status" value="1"/>
</dbReference>
<dbReference type="RefSeq" id="XP_009025783.1">
    <property type="nucleotide sequence ID" value="XM_009027535.1"/>
</dbReference>
<dbReference type="Proteomes" id="UP000015101">
    <property type="component" value="Unassembled WGS sequence"/>
</dbReference>
<dbReference type="HOGENOM" id="CLU_014917_1_1_1"/>